<feature type="compositionally biased region" description="Low complexity" evidence="1">
    <location>
        <begin position="74"/>
        <end position="108"/>
    </location>
</feature>
<dbReference type="Pfam" id="PF00188">
    <property type="entry name" value="CAP"/>
    <property type="match status" value="1"/>
</dbReference>
<gene>
    <name evidence="3" type="ORF">LWC34_33910</name>
</gene>
<feature type="region of interest" description="Disordered" evidence="1">
    <location>
        <begin position="33"/>
        <end position="130"/>
    </location>
</feature>
<evidence type="ECO:0000313" key="4">
    <source>
        <dbReference type="Proteomes" id="UP001521150"/>
    </source>
</evidence>
<dbReference type="Gene3D" id="3.40.33.10">
    <property type="entry name" value="CAP"/>
    <property type="match status" value="1"/>
</dbReference>
<name>A0ABS8ZMD6_9PSEU</name>
<dbReference type="Proteomes" id="UP001521150">
    <property type="component" value="Unassembled WGS sequence"/>
</dbReference>
<dbReference type="InterPro" id="IPR014044">
    <property type="entry name" value="CAP_dom"/>
</dbReference>
<dbReference type="PANTHER" id="PTHR31157">
    <property type="entry name" value="SCP DOMAIN-CONTAINING PROTEIN"/>
    <property type="match status" value="1"/>
</dbReference>
<organism evidence="3 4">
    <name type="scientific">Kibdelosporangium philippinense</name>
    <dbReference type="NCBI Taxonomy" id="211113"/>
    <lineage>
        <taxon>Bacteria</taxon>
        <taxon>Bacillati</taxon>
        <taxon>Actinomycetota</taxon>
        <taxon>Actinomycetes</taxon>
        <taxon>Pseudonocardiales</taxon>
        <taxon>Pseudonocardiaceae</taxon>
        <taxon>Kibdelosporangium</taxon>
    </lineage>
</organism>
<dbReference type="RefSeq" id="WP_233729346.1">
    <property type="nucleotide sequence ID" value="NZ_JAJVCN010000003.1"/>
</dbReference>
<proteinExistence type="predicted"/>
<reference evidence="3 4" key="1">
    <citation type="submission" date="2021-12" db="EMBL/GenBank/DDBJ databases">
        <title>Genome sequence of Kibdelosporangium philippinense ATCC 49844.</title>
        <authorList>
            <person name="Fedorov E.A."/>
            <person name="Omeragic M."/>
            <person name="Shalygina K.F."/>
            <person name="Maclea K.S."/>
        </authorList>
    </citation>
    <scope>NUCLEOTIDE SEQUENCE [LARGE SCALE GENOMIC DNA]</scope>
    <source>
        <strain evidence="3 4">ATCC 49844</strain>
    </source>
</reference>
<protein>
    <submittedName>
        <fullName evidence="3">CAP domain-containing protein</fullName>
    </submittedName>
</protein>
<feature type="domain" description="SCP" evidence="2">
    <location>
        <begin position="137"/>
        <end position="249"/>
    </location>
</feature>
<dbReference type="EMBL" id="JAJVCN010000003">
    <property type="protein sequence ID" value="MCE7007781.1"/>
    <property type="molecule type" value="Genomic_DNA"/>
</dbReference>
<sequence>MSETRPRRATIMVGLTALVAGAAIAGGATIFSSQADGKSPEVPLAVGYEGANNARQVEPTPPFGESAKALSGEPGTPTGSTSPTTSSSATSSSTPPSSTSPTQTSSSTPPKPSPTRQPDPPQPDAPSPGLAGEVVALVNQARSEFVPQCGALTVDERLTRSAQKHSSDMSEQNYFDHTSEDGRTFDQRIRAEGYPRPGGENIAMGQRTAKAVMDTWMKSQGHRENILRCGFKTIGVGVDTNGFYWTQNFGF</sequence>
<accession>A0ABS8ZMD6</accession>
<evidence type="ECO:0000256" key="1">
    <source>
        <dbReference type="SAM" id="MobiDB-lite"/>
    </source>
</evidence>
<dbReference type="InterPro" id="IPR035940">
    <property type="entry name" value="CAP_sf"/>
</dbReference>
<comment type="caution">
    <text evidence="3">The sequence shown here is derived from an EMBL/GenBank/DDBJ whole genome shotgun (WGS) entry which is preliminary data.</text>
</comment>
<evidence type="ECO:0000259" key="2">
    <source>
        <dbReference type="Pfam" id="PF00188"/>
    </source>
</evidence>
<dbReference type="PANTHER" id="PTHR31157:SF1">
    <property type="entry name" value="SCP DOMAIN-CONTAINING PROTEIN"/>
    <property type="match status" value="1"/>
</dbReference>
<dbReference type="CDD" id="cd05379">
    <property type="entry name" value="CAP_bacterial"/>
    <property type="match status" value="1"/>
</dbReference>
<dbReference type="SUPFAM" id="SSF55797">
    <property type="entry name" value="PR-1-like"/>
    <property type="match status" value="1"/>
</dbReference>
<feature type="compositionally biased region" description="Pro residues" evidence="1">
    <location>
        <begin position="109"/>
        <end position="126"/>
    </location>
</feature>
<keyword evidence="4" id="KW-1185">Reference proteome</keyword>
<evidence type="ECO:0000313" key="3">
    <source>
        <dbReference type="EMBL" id="MCE7007781.1"/>
    </source>
</evidence>